<comment type="caution">
    <text evidence="1">The sequence shown here is derived from an EMBL/GenBank/DDBJ whole genome shotgun (WGS) entry which is preliminary data.</text>
</comment>
<keyword evidence="2" id="KW-1185">Reference proteome</keyword>
<gene>
    <name evidence="1" type="ORF">HNP48_002007</name>
</gene>
<protein>
    <submittedName>
        <fullName evidence="1">Uncharacterized protein</fullName>
    </submittedName>
</protein>
<evidence type="ECO:0000313" key="2">
    <source>
        <dbReference type="Proteomes" id="UP000575083"/>
    </source>
</evidence>
<dbReference type="Proteomes" id="UP000575083">
    <property type="component" value="Unassembled WGS sequence"/>
</dbReference>
<sequence length="93" mass="10235">MKTLKCAFSWLPDVVQSSALRTSLPTRVALILHEWGKGGRTRFSNFVGDGTIPVKATVKFRVGLDTSAWQDLIEIAKKESICCEQMKEPPAAA</sequence>
<organism evidence="1 2">
    <name type="scientific">Acidovorax soli</name>
    <dbReference type="NCBI Taxonomy" id="592050"/>
    <lineage>
        <taxon>Bacteria</taxon>
        <taxon>Pseudomonadati</taxon>
        <taxon>Pseudomonadota</taxon>
        <taxon>Betaproteobacteria</taxon>
        <taxon>Burkholderiales</taxon>
        <taxon>Comamonadaceae</taxon>
        <taxon>Acidovorax</taxon>
    </lineage>
</organism>
<dbReference type="EMBL" id="JACHLK010000003">
    <property type="protein sequence ID" value="MBB6559340.1"/>
    <property type="molecule type" value="Genomic_DNA"/>
</dbReference>
<accession>A0A7X0PCF7</accession>
<name>A0A7X0PCF7_9BURK</name>
<evidence type="ECO:0000313" key="1">
    <source>
        <dbReference type="EMBL" id="MBB6559340.1"/>
    </source>
</evidence>
<proteinExistence type="predicted"/>
<dbReference type="RefSeq" id="WP_184856757.1">
    <property type="nucleotide sequence ID" value="NZ_JACHLK010000003.1"/>
</dbReference>
<dbReference type="AlphaFoldDB" id="A0A7X0PCF7"/>
<reference evidence="1 2" key="1">
    <citation type="submission" date="2020-08" db="EMBL/GenBank/DDBJ databases">
        <title>Functional genomics of gut bacteria from endangered species of beetles.</title>
        <authorList>
            <person name="Carlos-Shanley C."/>
        </authorList>
    </citation>
    <scope>NUCLEOTIDE SEQUENCE [LARGE SCALE GENOMIC DNA]</scope>
    <source>
        <strain evidence="1 2">S00198</strain>
    </source>
</reference>